<feature type="region of interest" description="Disordered" evidence="1">
    <location>
        <begin position="62"/>
        <end position="91"/>
    </location>
</feature>
<name>A0AAV1GDI2_XYRNO</name>
<organism evidence="2 3">
    <name type="scientific">Xyrichtys novacula</name>
    <name type="common">Pearly razorfish</name>
    <name type="synonym">Hemipteronotus novacula</name>
    <dbReference type="NCBI Taxonomy" id="13765"/>
    <lineage>
        <taxon>Eukaryota</taxon>
        <taxon>Metazoa</taxon>
        <taxon>Chordata</taxon>
        <taxon>Craniata</taxon>
        <taxon>Vertebrata</taxon>
        <taxon>Euteleostomi</taxon>
        <taxon>Actinopterygii</taxon>
        <taxon>Neopterygii</taxon>
        <taxon>Teleostei</taxon>
        <taxon>Neoteleostei</taxon>
        <taxon>Acanthomorphata</taxon>
        <taxon>Eupercaria</taxon>
        <taxon>Labriformes</taxon>
        <taxon>Labridae</taxon>
        <taxon>Xyrichtys</taxon>
    </lineage>
</organism>
<sequence>MERREREALETKEKLKREESLRRLREKHLEERKVQEAKQREEEERKAHELQALKKADQDLLKQERLHINNQPVVENKASQKQRPKPEEPRQWLPDKLKVEFWMDKYQEYREKKDKKRKLKAEEQFARWASFKVSRAGHVSRQNDSYTGGFAGNRNSILKSLF</sequence>
<gene>
    <name evidence="2" type="ORF">XNOV1_A022597</name>
</gene>
<protein>
    <submittedName>
        <fullName evidence="2">Vicilin-like seed storage protein At2g18540</fullName>
    </submittedName>
</protein>
<feature type="region of interest" description="Disordered" evidence="1">
    <location>
        <begin position="24"/>
        <end position="48"/>
    </location>
</feature>
<feature type="compositionally biased region" description="Polar residues" evidence="1">
    <location>
        <begin position="68"/>
        <end position="81"/>
    </location>
</feature>
<keyword evidence="3" id="KW-1185">Reference proteome</keyword>
<dbReference type="AlphaFoldDB" id="A0AAV1GDI2"/>
<dbReference type="Proteomes" id="UP001178508">
    <property type="component" value="Chromosome 13"/>
</dbReference>
<evidence type="ECO:0000313" key="3">
    <source>
        <dbReference type="Proteomes" id="UP001178508"/>
    </source>
</evidence>
<evidence type="ECO:0000313" key="2">
    <source>
        <dbReference type="EMBL" id="CAJ1071215.1"/>
    </source>
</evidence>
<proteinExistence type="predicted"/>
<evidence type="ECO:0000256" key="1">
    <source>
        <dbReference type="SAM" id="MobiDB-lite"/>
    </source>
</evidence>
<dbReference type="EMBL" id="OY660876">
    <property type="protein sequence ID" value="CAJ1071215.1"/>
    <property type="molecule type" value="Genomic_DNA"/>
</dbReference>
<accession>A0AAV1GDI2</accession>
<reference evidence="2" key="1">
    <citation type="submission" date="2023-08" db="EMBL/GenBank/DDBJ databases">
        <authorList>
            <person name="Alioto T."/>
            <person name="Alioto T."/>
            <person name="Gomez Garrido J."/>
        </authorList>
    </citation>
    <scope>NUCLEOTIDE SEQUENCE</scope>
</reference>